<gene>
    <name evidence="1" type="ORF">IAA73_07565</name>
</gene>
<evidence type="ECO:0000313" key="1">
    <source>
        <dbReference type="EMBL" id="MBO8460171.1"/>
    </source>
</evidence>
<organism evidence="1 2">
    <name type="scientific">Candidatus Gallipaludibacter merdavium</name>
    <dbReference type="NCBI Taxonomy" id="2840839"/>
    <lineage>
        <taxon>Bacteria</taxon>
        <taxon>Pseudomonadati</taxon>
        <taxon>Bacteroidota</taxon>
        <taxon>Bacteroidia</taxon>
        <taxon>Bacteroidales</taxon>
        <taxon>Candidatus Gallipaludibacter</taxon>
    </lineage>
</organism>
<accession>A0A9D9N4G8</accession>
<dbReference type="EMBL" id="JADIMG010000072">
    <property type="protein sequence ID" value="MBO8460171.1"/>
    <property type="molecule type" value="Genomic_DNA"/>
</dbReference>
<dbReference type="AlphaFoldDB" id="A0A9D9N4G8"/>
<reference evidence="1" key="1">
    <citation type="submission" date="2020-10" db="EMBL/GenBank/DDBJ databases">
        <authorList>
            <person name="Gilroy R."/>
        </authorList>
    </citation>
    <scope>NUCLEOTIDE SEQUENCE</scope>
    <source>
        <strain evidence="1">G3-3990</strain>
    </source>
</reference>
<dbReference type="Proteomes" id="UP000823641">
    <property type="component" value="Unassembled WGS sequence"/>
</dbReference>
<proteinExistence type="predicted"/>
<evidence type="ECO:0008006" key="3">
    <source>
        <dbReference type="Google" id="ProtNLM"/>
    </source>
</evidence>
<name>A0A9D9N4G8_9BACT</name>
<sequence>MKTEDFVSLEVAKLLKEKGYHESCNLYYYEEARIGDGELCVDWNNKFKFSFSCPTLYEAQKWIRESKKLNIMVDFDESQLWGYSILKCYDEYSLIASDDLFNTYEEALDYGILEALKLI</sequence>
<protein>
    <recommendedName>
        <fullName evidence="3">Phage ABA sandwich domain-containing protein</fullName>
    </recommendedName>
</protein>
<evidence type="ECO:0000313" key="2">
    <source>
        <dbReference type="Proteomes" id="UP000823641"/>
    </source>
</evidence>
<comment type="caution">
    <text evidence="1">The sequence shown here is derived from an EMBL/GenBank/DDBJ whole genome shotgun (WGS) entry which is preliminary data.</text>
</comment>
<reference evidence="1" key="2">
    <citation type="journal article" date="2021" name="PeerJ">
        <title>Extensive microbial diversity within the chicken gut microbiome revealed by metagenomics and culture.</title>
        <authorList>
            <person name="Gilroy R."/>
            <person name="Ravi A."/>
            <person name="Getino M."/>
            <person name="Pursley I."/>
            <person name="Horton D.L."/>
            <person name="Alikhan N.F."/>
            <person name="Baker D."/>
            <person name="Gharbi K."/>
            <person name="Hall N."/>
            <person name="Watson M."/>
            <person name="Adriaenssens E.M."/>
            <person name="Foster-Nyarko E."/>
            <person name="Jarju S."/>
            <person name="Secka A."/>
            <person name="Antonio M."/>
            <person name="Oren A."/>
            <person name="Chaudhuri R.R."/>
            <person name="La Ragione R."/>
            <person name="Hildebrand F."/>
            <person name="Pallen M.J."/>
        </authorList>
    </citation>
    <scope>NUCLEOTIDE SEQUENCE</scope>
    <source>
        <strain evidence="1">G3-3990</strain>
    </source>
</reference>